<sequence>MKPKKMIYVLLYRNTPTYAARTVNTLFASFINNIWSNILI</sequence>
<name>A0A396IBM4_MEDTR</name>
<accession>A0A396IBM4</accession>
<gene>
    <name evidence="1" type="ORF">MtrunA17_Chr4g0053581</name>
</gene>
<organism evidence="1">
    <name type="scientific">Medicago truncatula</name>
    <name type="common">Barrel medic</name>
    <name type="synonym">Medicago tribuloides</name>
    <dbReference type="NCBI Taxonomy" id="3880"/>
    <lineage>
        <taxon>Eukaryota</taxon>
        <taxon>Viridiplantae</taxon>
        <taxon>Streptophyta</taxon>
        <taxon>Embryophyta</taxon>
        <taxon>Tracheophyta</taxon>
        <taxon>Spermatophyta</taxon>
        <taxon>Magnoliopsida</taxon>
        <taxon>eudicotyledons</taxon>
        <taxon>Gunneridae</taxon>
        <taxon>Pentapetalae</taxon>
        <taxon>rosids</taxon>
        <taxon>fabids</taxon>
        <taxon>Fabales</taxon>
        <taxon>Fabaceae</taxon>
        <taxon>Papilionoideae</taxon>
        <taxon>50 kb inversion clade</taxon>
        <taxon>NPAAA clade</taxon>
        <taxon>Hologalegina</taxon>
        <taxon>IRL clade</taxon>
        <taxon>Trifolieae</taxon>
        <taxon>Medicago</taxon>
    </lineage>
</organism>
<dbReference type="Gramene" id="rna25648">
    <property type="protein sequence ID" value="RHN63000.1"/>
    <property type="gene ID" value="gene25648"/>
</dbReference>
<proteinExistence type="predicted"/>
<dbReference type="AlphaFoldDB" id="A0A396IBM4"/>
<dbReference type="Proteomes" id="UP000265566">
    <property type="component" value="Chromosome 4"/>
</dbReference>
<evidence type="ECO:0000313" key="1">
    <source>
        <dbReference type="EMBL" id="RHN63000.1"/>
    </source>
</evidence>
<comment type="caution">
    <text evidence="1">The sequence shown here is derived from an EMBL/GenBank/DDBJ whole genome shotgun (WGS) entry which is preliminary data.</text>
</comment>
<reference evidence="1" key="1">
    <citation type="journal article" date="2018" name="Nat. Plants">
        <title>Whole-genome landscape of Medicago truncatula symbiotic genes.</title>
        <authorList>
            <person name="Pecrix Y."/>
            <person name="Gamas P."/>
            <person name="Carrere S."/>
        </authorList>
    </citation>
    <scope>NUCLEOTIDE SEQUENCE</scope>
    <source>
        <tissue evidence="1">Leaves</tissue>
    </source>
</reference>
<dbReference type="EMBL" id="PSQE01000004">
    <property type="protein sequence ID" value="RHN63000.1"/>
    <property type="molecule type" value="Genomic_DNA"/>
</dbReference>
<protein>
    <submittedName>
        <fullName evidence="1">Uncharacterized protein</fullName>
    </submittedName>
</protein>